<dbReference type="AlphaFoldDB" id="A0A4P1RSG5"/>
<evidence type="ECO:0000313" key="1">
    <source>
        <dbReference type="EMBL" id="OIW17262.1"/>
    </source>
</evidence>
<protein>
    <submittedName>
        <fullName evidence="1">Uncharacterized protein</fullName>
    </submittedName>
</protein>
<proteinExistence type="predicted"/>
<accession>A0A4P1RSG5</accession>
<dbReference type="Proteomes" id="UP000188354">
    <property type="component" value="Chromosome LG02"/>
</dbReference>
<keyword evidence="2" id="KW-1185">Reference proteome</keyword>
<dbReference type="Gramene" id="OIW17262">
    <property type="protein sequence ID" value="OIW17262"/>
    <property type="gene ID" value="TanjilG_22374"/>
</dbReference>
<name>A0A4P1RSG5_LUPAN</name>
<evidence type="ECO:0000313" key="2">
    <source>
        <dbReference type="Proteomes" id="UP000188354"/>
    </source>
</evidence>
<reference evidence="1 2" key="1">
    <citation type="journal article" date="2017" name="Plant Biotechnol. J.">
        <title>A comprehensive draft genome sequence for lupin (Lupinus angustifolius), an emerging health food: insights into plant-microbe interactions and legume evolution.</title>
        <authorList>
            <person name="Hane J.K."/>
            <person name="Ming Y."/>
            <person name="Kamphuis L.G."/>
            <person name="Nelson M.N."/>
            <person name="Garg G."/>
            <person name="Atkins C.A."/>
            <person name="Bayer P.E."/>
            <person name="Bravo A."/>
            <person name="Bringans S."/>
            <person name="Cannon S."/>
            <person name="Edwards D."/>
            <person name="Foley R."/>
            <person name="Gao L.L."/>
            <person name="Harrison M.J."/>
            <person name="Huang W."/>
            <person name="Hurgobin B."/>
            <person name="Li S."/>
            <person name="Liu C.W."/>
            <person name="McGrath A."/>
            <person name="Morahan G."/>
            <person name="Murray J."/>
            <person name="Weller J."/>
            <person name="Jian J."/>
            <person name="Singh K.B."/>
        </authorList>
    </citation>
    <scope>NUCLEOTIDE SEQUENCE [LARGE SCALE GENOMIC DNA]</scope>
    <source>
        <strain evidence="2">cv. Tanjil</strain>
        <tissue evidence="1">Whole plant</tissue>
    </source>
</reference>
<gene>
    <name evidence="1" type="ORF">TanjilG_22374</name>
</gene>
<sequence length="84" mass="9221">MRSNLMGGGGAIRNHEERWLLCFSVCFEVGIPIKAEFIAIEQGGSDSIPREANSLADFMAKTGALLGSVFSDFGFCFDWCFIFS</sequence>
<dbReference type="EMBL" id="CM007362">
    <property type="protein sequence ID" value="OIW17262.1"/>
    <property type="molecule type" value="Genomic_DNA"/>
</dbReference>
<organism evidence="1 2">
    <name type="scientific">Lupinus angustifolius</name>
    <name type="common">Narrow-leaved blue lupine</name>
    <dbReference type="NCBI Taxonomy" id="3871"/>
    <lineage>
        <taxon>Eukaryota</taxon>
        <taxon>Viridiplantae</taxon>
        <taxon>Streptophyta</taxon>
        <taxon>Embryophyta</taxon>
        <taxon>Tracheophyta</taxon>
        <taxon>Spermatophyta</taxon>
        <taxon>Magnoliopsida</taxon>
        <taxon>eudicotyledons</taxon>
        <taxon>Gunneridae</taxon>
        <taxon>Pentapetalae</taxon>
        <taxon>rosids</taxon>
        <taxon>fabids</taxon>
        <taxon>Fabales</taxon>
        <taxon>Fabaceae</taxon>
        <taxon>Papilionoideae</taxon>
        <taxon>50 kb inversion clade</taxon>
        <taxon>genistoids sensu lato</taxon>
        <taxon>core genistoids</taxon>
        <taxon>Genisteae</taxon>
        <taxon>Lupinus</taxon>
    </lineage>
</organism>